<sequence length="344" mass="38117">MIDIHERTTDNVNDVIGPGDETSGPKPVVLETGIIVAIVLGILLLIVVIVLVVLIVHRIGSPPTKTTNDYGTDETKLENNESIRNTNHYDYASEICEPTYDEIGPEYIELEDTPGQRILPEDTNGMRRKNEDEPGAKIRQKITPGNIKELHYDYAINEDTCTTRATENKGLNHSESGRSGTPVNTPQYLVLDEVLPDSQTDSILSGAAEYHVLEEQLKESVGDGNNQTVHAEETSESGVPSYFTLEPPADGTNETIHQTTGKRESLPSNDSPEYYGLERTDHREADVSSGPEYHTLENSIDTQSTDDNERAGERDHYTPLQVIQRPLYESLTNKVNEGTPDMSN</sequence>
<feature type="compositionally biased region" description="Basic and acidic residues" evidence="1">
    <location>
        <begin position="124"/>
        <end position="135"/>
    </location>
</feature>
<evidence type="ECO:0000256" key="2">
    <source>
        <dbReference type="SAM" id="Phobius"/>
    </source>
</evidence>
<keyword evidence="2" id="KW-0812">Transmembrane</keyword>
<organism evidence="3 4">
    <name type="scientific">Saccoglossus kowalevskii</name>
    <name type="common">Acorn worm</name>
    <dbReference type="NCBI Taxonomy" id="10224"/>
    <lineage>
        <taxon>Eukaryota</taxon>
        <taxon>Metazoa</taxon>
        <taxon>Hemichordata</taxon>
        <taxon>Enteropneusta</taxon>
        <taxon>Harrimaniidae</taxon>
        <taxon>Saccoglossus</taxon>
    </lineage>
</organism>
<feature type="transmembrane region" description="Helical" evidence="2">
    <location>
        <begin position="34"/>
        <end position="56"/>
    </location>
</feature>
<evidence type="ECO:0000256" key="1">
    <source>
        <dbReference type="SAM" id="MobiDB-lite"/>
    </source>
</evidence>
<name>A0ABM0MSV2_SACKO</name>
<feature type="region of interest" description="Disordered" evidence="1">
    <location>
        <begin position="219"/>
        <end position="321"/>
    </location>
</feature>
<feature type="region of interest" description="Disordered" evidence="1">
    <location>
        <begin position="116"/>
        <end position="135"/>
    </location>
</feature>
<keyword evidence="2" id="KW-1133">Transmembrane helix</keyword>
<proteinExistence type="predicted"/>
<keyword evidence="3" id="KW-1185">Reference proteome</keyword>
<keyword evidence="2" id="KW-0472">Membrane</keyword>
<accession>A0ABM0MSV2</accession>
<feature type="compositionally biased region" description="Polar residues" evidence="1">
    <location>
        <begin position="296"/>
        <end position="305"/>
    </location>
</feature>
<gene>
    <name evidence="4" type="primary">LOC102809620</name>
</gene>
<reference evidence="4" key="1">
    <citation type="submission" date="2025-08" db="UniProtKB">
        <authorList>
            <consortium name="RefSeq"/>
        </authorList>
    </citation>
    <scope>IDENTIFICATION</scope>
    <source>
        <tissue evidence="4">Testes</tissue>
    </source>
</reference>
<protein>
    <submittedName>
        <fullName evidence="4">Uncharacterized protein LOC102809620</fullName>
    </submittedName>
</protein>
<dbReference type="GeneID" id="102809620"/>
<feature type="compositionally biased region" description="Basic and acidic residues" evidence="1">
    <location>
        <begin position="307"/>
        <end position="317"/>
    </location>
</feature>
<evidence type="ECO:0000313" key="4">
    <source>
        <dbReference type="RefSeq" id="XP_006823093.1"/>
    </source>
</evidence>
<evidence type="ECO:0000313" key="3">
    <source>
        <dbReference type="Proteomes" id="UP000694865"/>
    </source>
</evidence>
<dbReference type="RefSeq" id="XP_006823093.1">
    <property type="nucleotide sequence ID" value="XM_006823030.1"/>
</dbReference>
<dbReference type="Proteomes" id="UP000694865">
    <property type="component" value="Unplaced"/>
</dbReference>
<feature type="compositionally biased region" description="Basic and acidic residues" evidence="1">
    <location>
        <begin position="276"/>
        <end position="286"/>
    </location>
</feature>
<feature type="region of interest" description="Disordered" evidence="1">
    <location>
        <begin position="1"/>
        <end position="22"/>
    </location>
</feature>